<organism evidence="1 2">
    <name type="scientific">Malassezia globosa (strain ATCC MYA-4612 / CBS 7966)</name>
    <name type="common">Dandruff-associated fungus</name>
    <dbReference type="NCBI Taxonomy" id="425265"/>
    <lineage>
        <taxon>Eukaryota</taxon>
        <taxon>Fungi</taxon>
        <taxon>Dikarya</taxon>
        <taxon>Basidiomycota</taxon>
        <taxon>Ustilaginomycotina</taxon>
        <taxon>Malasseziomycetes</taxon>
        <taxon>Malasseziales</taxon>
        <taxon>Malasseziaceae</taxon>
        <taxon>Malassezia</taxon>
    </lineage>
</organism>
<dbReference type="InParanoid" id="A8QDF6"/>
<dbReference type="KEGG" id="mgl:MGL_4200"/>
<accession>A8QDF6</accession>
<proteinExistence type="predicted"/>
<dbReference type="GeneID" id="5853006"/>
<dbReference type="EMBL" id="AAYY01000021">
    <property type="protein sequence ID" value="EDP41507.1"/>
    <property type="molecule type" value="Genomic_DNA"/>
</dbReference>
<keyword evidence="2" id="KW-1185">Reference proteome</keyword>
<dbReference type="AlphaFoldDB" id="A8QDF6"/>
<evidence type="ECO:0000313" key="2">
    <source>
        <dbReference type="Proteomes" id="UP000008837"/>
    </source>
</evidence>
<reference evidence="1 2" key="1">
    <citation type="journal article" date="2007" name="Proc. Natl. Acad. Sci. U.S.A.">
        <title>Dandruff-associated Malassezia genomes reveal convergent and divergent virulence traits shared with plant and human fungal pathogens.</title>
        <authorList>
            <person name="Xu J."/>
            <person name="Saunders C.W."/>
            <person name="Hu P."/>
            <person name="Grant R.A."/>
            <person name="Boekhout T."/>
            <person name="Kuramae E.E."/>
            <person name="Kronstad J.W."/>
            <person name="Deangelis Y.M."/>
            <person name="Reeder N.L."/>
            <person name="Johnstone K.R."/>
            <person name="Leland M."/>
            <person name="Fieno A.M."/>
            <person name="Begley W.M."/>
            <person name="Sun Y."/>
            <person name="Lacey M.P."/>
            <person name="Chaudhary T."/>
            <person name="Keough T."/>
            <person name="Chu L."/>
            <person name="Sears R."/>
            <person name="Yuan B."/>
            <person name="Dawson T.L.Jr."/>
        </authorList>
    </citation>
    <scope>NUCLEOTIDE SEQUENCE [LARGE SCALE GENOMIC DNA]</scope>
    <source>
        <strain evidence="2">ATCC MYA-4612 / CBS 7966</strain>
    </source>
</reference>
<evidence type="ECO:0000313" key="1">
    <source>
        <dbReference type="EMBL" id="EDP41507.1"/>
    </source>
</evidence>
<sequence length="182" mass="19955">MMAAMMAMSMASPVTQRDIGGQEAEEACKPVYRGTLVLHDGENTYGVKEEGVMYGAKFVKKQDEVNNDLKYKFLDCKKGKKGSEKRYGVLELDHSPDECVLGSTVDGSKKAPALVVGMCGYNGDHEFAATREGKDVKLTYVLEDGTEHDGWESKNATGMLVKSIRMVKGNGKWMGLSDVEEL</sequence>
<dbReference type="Proteomes" id="UP000008837">
    <property type="component" value="Unassembled WGS sequence"/>
</dbReference>
<gene>
    <name evidence="1" type="ORF">MGL_4200</name>
</gene>
<comment type="caution">
    <text evidence="1">The sequence shown here is derived from an EMBL/GenBank/DDBJ whole genome shotgun (WGS) entry which is preliminary data.</text>
</comment>
<dbReference type="VEuPathDB" id="FungiDB:MGL_4200"/>
<name>A8QDF6_MALGO</name>
<dbReference type="RefSeq" id="XP_001728721.1">
    <property type="nucleotide sequence ID" value="XM_001728669.1"/>
</dbReference>
<protein>
    <submittedName>
        <fullName evidence="1">Uncharacterized protein</fullName>
    </submittedName>
</protein>